<dbReference type="KEGG" id="mmai:sS8_3143"/>
<sequence>MGDGAIVAARCSAQSPRPVCCGDEAGEFGDRRGACESYAPKGAISHHGRSVHVTMASNNLIAASYHLA</sequence>
<dbReference type="EMBL" id="AP017928">
    <property type="protein sequence ID" value="BBA35086.1"/>
    <property type="molecule type" value="Genomic_DNA"/>
</dbReference>
<dbReference type="Proteomes" id="UP000266313">
    <property type="component" value="Chromosome"/>
</dbReference>
<protein>
    <submittedName>
        <fullName evidence="1">Short-chain dehydrogenase/reductase SDR</fullName>
    </submittedName>
</protein>
<organism evidence="1 2">
    <name type="scientific">Methylocaldum marinum</name>
    <dbReference type="NCBI Taxonomy" id="1432792"/>
    <lineage>
        <taxon>Bacteria</taxon>
        <taxon>Pseudomonadati</taxon>
        <taxon>Pseudomonadota</taxon>
        <taxon>Gammaproteobacteria</taxon>
        <taxon>Methylococcales</taxon>
        <taxon>Methylococcaceae</taxon>
        <taxon>Methylocaldum</taxon>
    </lineage>
</organism>
<evidence type="ECO:0000313" key="1">
    <source>
        <dbReference type="EMBL" id="BBA35086.1"/>
    </source>
</evidence>
<dbReference type="AlphaFoldDB" id="A0A250KU70"/>
<accession>A0A250KU70</accession>
<name>A0A250KU70_9GAMM</name>
<keyword evidence="2" id="KW-1185">Reference proteome</keyword>
<reference evidence="1 2" key="1">
    <citation type="submission" date="2016-12" db="EMBL/GenBank/DDBJ databases">
        <title>Genome sequencing of Methylocaldum marinum.</title>
        <authorList>
            <person name="Takeuchi M."/>
            <person name="Kamagata Y."/>
            <person name="Hiraoka S."/>
            <person name="Oshima K."/>
            <person name="Hattori M."/>
            <person name="Iwasaki W."/>
        </authorList>
    </citation>
    <scope>NUCLEOTIDE SEQUENCE [LARGE SCALE GENOMIC DNA]</scope>
    <source>
        <strain evidence="1 2">S8</strain>
    </source>
</reference>
<proteinExistence type="predicted"/>
<gene>
    <name evidence="1" type="ORF">sS8_3143</name>
</gene>
<evidence type="ECO:0000313" key="2">
    <source>
        <dbReference type="Proteomes" id="UP000266313"/>
    </source>
</evidence>